<dbReference type="HOGENOM" id="CLU_1152609_0_0_1"/>
<sequence>MMRAQQSHTGYDAQNLENSPPPNQMYEWANFQHYQNYLSSSFLVKESTQEERCRQYSRQSSAEHEAVERENSPPSDHLECHFFLPDSPDTQRDSCSPQSSVVSSKDEHLINGLNKKQRVAAARDRYRRIPKDEPKPTSRSKYDRNRRLRENAILAQNPSELTPEEQAEAERILATRKRIAETARLRYHRMSAEEKKQYNRMREAARKKRSKKTTDTKSKEVYMDDDACDQESSHRHNQHDE</sequence>
<dbReference type="Proteomes" id="UP000008068">
    <property type="component" value="Unassembled WGS sequence"/>
</dbReference>
<proteinExistence type="predicted"/>
<protein>
    <submittedName>
        <fullName evidence="2">Uncharacterized protein</fullName>
    </submittedName>
</protein>
<name>G0MMD3_CAEBE</name>
<feature type="region of interest" description="Disordered" evidence="1">
    <location>
        <begin position="48"/>
        <end position="168"/>
    </location>
</feature>
<dbReference type="EMBL" id="GL379802">
    <property type="protein sequence ID" value="EGT37464.1"/>
    <property type="molecule type" value="Genomic_DNA"/>
</dbReference>
<accession>G0MMD3</accession>
<dbReference type="OrthoDB" id="5816839at2759"/>
<feature type="compositionally biased region" description="Basic and acidic residues" evidence="1">
    <location>
        <begin position="231"/>
        <end position="241"/>
    </location>
</feature>
<evidence type="ECO:0000313" key="3">
    <source>
        <dbReference type="Proteomes" id="UP000008068"/>
    </source>
</evidence>
<feature type="compositionally biased region" description="Basic and acidic residues" evidence="1">
    <location>
        <begin position="61"/>
        <end position="80"/>
    </location>
</feature>
<reference evidence="3" key="1">
    <citation type="submission" date="2011-07" db="EMBL/GenBank/DDBJ databases">
        <authorList>
            <consortium name="Caenorhabditis brenneri Sequencing and Analysis Consortium"/>
            <person name="Wilson R.K."/>
        </authorList>
    </citation>
    <scope>NUCLEOTIDE SEQUENCE [LARGE SCALE GENOMIC DNA]</scope>
    <source>
        <strain evidence="3">PB2801</strain>
    </source>
</reference>
<feature type="region of interest" description="Disordered" evidence="1">
    <location>
        <begin position="187"/>
        <end position="241"/>
    </location>
</feature>
<evidence type="ECO:0000256" key="1">
    <source>
        <dbReference type="SAM" id="MobiDB-lite"/>
    </source>
</evidence>
<gene>
    <name evidence="2" type="ORF">CAEBREN_08741</name>
</gene>
<feature type="region of interest" description="Disordered" evidence="1">
    <location>
        <begin position="1"/>
        <end position="25"/>
    </location>
</feature>
<organism evidence="3">
    <name type="scientific">Caenorhabditis brenneri</name>
    <name type="common">Nematode worm</name>
    <dbReference type="NCBI Taxonomy" id="135651"/>
    <lineage>
        <taxon>Eukaryota</taxon>
        <taxon>Metazoa</taxon>
        <taxon>Ecdysozoa</taxon>
        <taxon>Nematoda</taxon>
        <taxon>Chromadorea</taxon>
        <taxon>Rhabditida</taxon>
        <taxon>Rhabditina</taxon>
        <taxon>Rhabditomorpha</taxon>
        <taxon>Rhabditoidea</taxon>
        <taxon>Rhabditidae</taxon>
        <taxon>Peloderinae</taxon>
        <taxon>Caenorhabditis</taxon>
    </lineage>
</organism>
<dbReference type="PANTHER" id="PTHR22084:SF1">
    <property type="entry name" value="BZIP DOMAIN-CONTAINING PROTEIN-RELATED"/>
    <property type="match status" value="1"/>
</dbReference>
<feature type="compositionally biased region" description="Basic and acidic residues" evidence="1">
    <location>
        <begin position="212"/>
        <end position="222"/>
    </location>
</feature>
<feature type="compositionally biased region" description="Low complexity" evidence="1">
    <location>
        <begin position="94"/>
        <end position="103"/>
    </location>
</feature>
<dbReference type="AlphaFoldDB" id="G0MMD3"/>
<dbReference type="PANTHER" id="PTHR22084">
    <property type="entry name" value="GEX INTERACTING PROTEIN PROTEIN 4"/>
    <property type="match status" value="1"/>
</dbReference>
<dbReference type="InParanoid" id="G0MMD3"/>
<keyword evidence="3" id="KW-1185">Reference proteome</keyword>
<feature type="compositionally biased region" description="Basic and acidic residues" evidence="1">
    <location>
        <begin position="121"/>
        <end position="150"/>
    </location>
</feature>
<feature type="compositionally biased region" description="Basic and acidic residues" evidence="1">
    <location>
        <begin position="187"/>
        <end position="204"/>
    </location>
</feature>
<evidence type="ECO:0000313" key="2">
    <source>
        <dbReference type="EMBL" id="EGT37464.1"/>
    </source>
</evidence>